<proteinExistence type="inferred from homology"/>
<name>A0A5E4LP47_9ARCH</name>
<dbReference type="EMBL" id="CABMJJ010000009">
    <property type="protein sequence ID" value="VVC03805.1"/>
    <property type="molecule type" value="Genomic_DNA"/>
</dbReference>
<reference evidence="11 12" key="1">
    <citation type="submission" date="2019-08" db="EMBL/GenBank/DDBJ databases">
        <authorList>
            <person name="Vazquez-Campos X."/>
        </authorList>
    </citation>
    <scope>NUCLEOTIDE SEQUENCE [LARGE SCALE GENOMIC DNA]</scope>
    <source>
        <strain evidence="11">LFW-283_2</strain>
    </source>
</reference>
<dbReference type="GO" id="GO:0005385">
    <property type="term" value="F:zinc ion transmembrane transporter activity"/>
    <property type="evidence" value="ECO:0007669"/>
    <property type="project" value="TreeGrafter"/>
</dbReference>
<evidence type="ECO:0000256" key="3">
    <source>
        <dbReference type="ARBA" id="ARBA00022448"/>
    </source>
</evidence>
<organism evidence="11 12">
    <name type="scientific">Candidatus Bilamarchaeum dharawalense</name>
    <dbReference type="NCBI Taxonomy" id="2885759"/>
    <lineage>
        <taxon>Archaea</taxon>
        <taxon>Candidatus Micrarchaeota</taxon>
        <taxon>Candidatus Micrarchaeia</taxon>
        <taxon>Candidatus Anstonellales</taxon>
        <taxon>Candidatus Bilamarchaeaceae</taxon>
        <taxon>Candidatus Bilamarchaeum</taxon>
    </lineage>
</organism>
<keyword evidence="5 8" id="KW-1133">Transmembrane helix</keyword>
<evidence type="ECO:0000259" key="9">
    <source>
        <dbReference type="Pfam" id="PF01545"/>
    </source>
</evidence>
<feature type="domain" description="Cation efflux protein transmembrane" evidence="9">
    <location>
        <begin position="10"/>
        <end position="196"/>
    </location>
</feature>
<keyword evidence="7 8" id="KW-0472">Membrane</keyword>
<dbReference type="SUPFAM" id="SSF161111">
    <property type="entry name" value="Cation efflux protein transmembrane domain-like"/>
    <property type="match status" value="1"/>
</dbReference>
<keyword evidence="4 8" id="KW-0812">Transmembrane</keyword>
<dbReference type="Proteomes" id="UP000789941">
    <property type="component" value="Unassembled WGS sequence"/>
</dbReference>
<dbReference type="PANTHER" id="PTHR11562:SF17">
    <property type="entry name" value="RE54080P-RELATED"/>
    <property type="match status" value="1"/>
</dbReference>
<evidence type="ECO:0000256" key="1">
    <source>
        <dbReference type="ARBA" id="ARBA00004141"/>
    </source>
</evidence>
<feature type="transmembrane region" description="Helical" evidence="8">
    <location>
        <begin position="166"/>
        <end position="188"/>
    </location>
</feature>
<dbReference type="InterPro" id="IPR027469">
    <property type="entry name" value="Cation_efflux_TMD_sf"/>
</dbReference>
<dbReference type="InterPro" id="IPR036837">
    <property type="entry name" value="Cation_efflux_CTD_sf"/>
</dbReference>
<keyword evidence="6" id="KW-0406">Ion transport</keyword>
<sequence length="299" mass="33260">MGDDGGLERAFLVSLIVLIVQLFGWYYSNSLALLGDSAHVFSDIIAIGSSLLAMRLALKLPSARRTFGFHRTEVFAAFFNGILLVVMSLVIAYEAFMRVGGGYSINGLPMLFTSLFGLAGNIYVVYHLQHEENLNVRSAFLHAAGDALSSIGVLVGAILIMITGQYLIDIAVSVIVSSLILISAYTILRSSLSILLESAPYGASIDAIEKAVHILPEVKNVHDIHVWRTSSEFTFAMMHVEVEEMDLIKLRKIQMKIEEILNQRFRIIHATIQFEPVGCSCQSQKMCHIWEHKKIKHQH</sequence>
<dbReference type="Pfam" id="PF01545">
    <property type="entry name" value="Cation_efflux"/>
    <property type="match status" value="1"/>
</dbReference>
<evidence type="ECO:0000256" key="7">
    <source>
        <dbReference type="ARBA" id="ARBA00023136"/>
    </source>
</evidence>
<evidence type="ECO:0000256" key="6">
    <source>
        <dbReference type="ARBA" id="ARBA00023065"/>
    </source>
</evidence>
<feature type="transmembrane region" description="Helical" evidence="8">
    <location>
        <begin position="74"/>
        <end position="96"/>
    </location>
</feature>
<dbReference type="Pfam" id="PF16916">
    <property type="entry name" value="ZT_dimer"/>
    <property type="match status" value="1"/>
</dbReference>
<comment type="caution">
    <text evidence="11">The sequence shown here is derived from an EMBL/GenBank/DDBJ whole genome shotgun (WGS) entry which is preliminary data.</text>
</comment>
<dbReference type="AlphaFoldDB" id="A0A5E4LP47"/>
<dbReference type="InterPro" id="IPR027470">
    <property type="entry name" value="Cation_efflux_CTD"/>
</dbReference>
<dbReference type="NCBIfam" id="TIGR01297">
    <property type="entry name" value="CDF"/>
    <property type="match status" value="1"/>
</dbReference>
<protein>
    <submittedName>
        <fullName evidence="11">Zinc transporter ZitB</fullName>
    </submittedName>
</protein>
<evidence type="ECO:0000313" key="11">
    <source>
        <dbReference type="EMBL" id="VVC03805.1"/>
    </source>
</evidence>
<feature type="transmembrane region" description="Helical" evidence="8">
    <location>
        <begin position="140"/>
        <end position="160"/>
    </location>
</feature>
<comment type="similarity">
    <text evidence="2">Belongs to the cation diffusion facilitator (CDF) transporter (TC 2.A.4) family. SLC30A subfamily.</text>
</comment>
<comment type="subcellular location">
    <subcellularLocation>
        <location evidence="1">Membrane</location>
        <topology evidence="1">Multi-pass membrane protein</topology>
    </subcellularLocation>
</comment>
<dbReference type="InterPro" id="IPR058533">
    <property type="entry name" value="Cation_efflux_TM"/>
</dbReference>
<keyword evidence="3" id="KW-0813">Transport</keyword>
<gene>
    <name evidence="11" type="primary">zitB</name>
    <name evidence="11" type="ORF">LFW2832_00546</name>
</gene>
<evidence type="ECO:0000256" key="5">
    <source>
        <dbReference type="ARBA" id="ARBA00022989"/>
    </source>
</evidence>
<dbReference type="SUPFAM" id="SSF160240">
    <property type="entry name" value="Cation efflux protein cytoplasmic domain-like"/>
    <property type="match status" value="1"/>
</dbReference>
<dbReference type="Gene3D" id="1.20.1510.10">
    <property type="entry name" value="Cation efflux protein transmembrane domain"/>
    <property type="match status" value="1"/>
</dbReference>
<dbReference type="InterPro" id="IPR002524">
    <property type="entry name" value="Cation_efflux"/>
</dbReference>
<evidence type="ECO:0000259" key="10">
    <source>
        <dbReference type="Pfam" id="PF16916"/>
    </source>
</evidence>
<dbReference type="Gene3D" id="3.30.70.1350">
    <property type="entry name" value="Cation efflux protein, cytoplasmic domain"/>
    <property type="match status" value="1"/>
</dbReference>
<evidence type="ECO:0000313" key="12">
    <source>
        <dbReference type="Proteomes" id="UP000789941"/>
    </source>
</evidence>
<dbReference type="PANTHER" id="PTHR11562">
    <property type="entry name" value="CATION EFFLUX PROTEIN/ ZINC TRANSPORTER"/>
    <property type="match status" value="1"/>
</dbReference>
<dbReference type="InterPro" id="IPR050681">
    <property type="entry name" value="CDF/SLC30A"/>
</dbReference>
<feature type="transmembrane region" description="Helical" evidence="8">
    <location>
        <begin position="108"/>
        <end position="128"/>
    </location>
</feature>
<feature type="transmembrane region" description="Helical" evidence="8">
    <location>
        <begin position="7"/>
        <end position="27"/>
    </location>
</feature>
<evidence type="ECO:0000256" key="4">
    <source>
        <dbReference type="ARBA" id="ARBA00022692"/>
    </source>
</evidence>
<feature type="domain" description="Cation efflux protein cytoplasmic" evidence="10">
    <location>
        <begin position="202"/>
        <end position="276"/>
    </location>
</feature>
<evidence type="ECO:0000256" key="8">
    <source>
        <dbReference type="SAM" id="Phobius"/>
    </source>
</evidence>
<dbReference type="GO" id="GO:0005886">
    <property type="term" value="C:plasma membrane"/>
    <property type="evidence" value="ECO:0007669"/>
    <property type="project" value="TreeGrafter"/>
</dbReference>
<evidence type="ECO:0000256" key="2">
    <source>
        <dbReference type="ARBA" id="ARBA00008873"/>
    </source>
</evidence>
<feature type="transmembrane region" description="Helical" evidence="8">
    <location>
        <begin position="39"/>
        <end position="58"/>
    </location>
</feature>
<accession>A0A5E4LP47</accession>